<dbReference type="PANTHER" id="PTHR11895:SF176">
    <property type="entry name" value="AMIDASE AMID-RELATED"/>
    <property type="match status" value="1"/>
</dbReference>
<dbReference type="OrthoDB" id="182039at2"/>
<gene>
    <name evidence="2" type="ORF">SAMN04488085_103102</name>
</gene>
<organism evidence="2 3">
    <name type="scientific">Geodermatophilus ruber</name>
    <dbReference type="NCBI Taxonomy" id="504800"/>
    <lineage>
        <taxon>Bacteria</taxon>
        <taxon>Bacillati</taxon>
        <taxon>Actinomycetota</taxon>
        <taxon>Actinomycetes</taxon>
        <taxon>Geodermatophilales</taxon>
        <taxon>Geodermatophilaceae</taxon>
        <taxon>Geodermatophilus</taxon>
    </lineage>
</organism>
<dbReference type="AlphaFoldDB" id="A0A1I4BNU7"/>
<dbReference type="Pfam" id="PF01425">
    <property type="entry name" value="Amidase"/>
    <property type="match status" value="1"/>
</dbReference>
<dbReference type="EMBL" id="FOSW01000003">
    <property type="protein sequence ID" value="SFK69669.1"/>
    <property type="molecule type" value="Genomic_DNA"/>
</dbReference>
<dbReference type="InParanoid" id="A0A1I4BNU7"/>
<dbReference type="SUPFAM" id="SSF75304">
    <property type="entry name" value="Amidase signature (AS) enzymes"/>
    <property type="match status" value="1"/>
</dbReference>
<dbReference type="STRING" id="504800.SAMN04488085_103102"/>
<dbReference type="InterPro" id="IPR020556">
    <property type="entry name" value="Amidase_CS"/>
</dbReference>
<feature type="domain" description="Amidase" evidence="1">
    <location>
        <begin position="24"/>
        <end position="444"/>
    </location>
</feature>
<dbReference type="InterPro" id="IPR036928">
    <property type="entry name" value="AS_sf"/>
</dbReference>
<dbReference type="PROSITE" id="PS00571">
    <property type="entry name" value="AMIDASES"/>
    <property type="match status" value="1"/>
</dbReference>
<dbReference type="Proteomes" id="UP000199152">
    <property type="component" value="Unassembled WGS sequence"/>
</dbReference>
<dbReference type="InterPro" id="IPR000120">
    <property type="entry name" value="Amidase"/>
</dbReference>
<reference evidence="2 3" key="1">
    <citation type="submission" date="2016-10" db="EMBL/GenBank/DDBJ databases">
        <authorList>
            <person name="de Groot N.N."/>
        </authorList>
    </citation>
    <scope>NUCLEOTIDE SEQUENCE [LARGE SCALE GENOMIC DNA]</scope>
    <source>
        <strain evidence="2 3">DSM 45317</strain>
    </source>
</reference>
<evidence type="ECO:0000313" key="2">
    <source>
        <dbReference type="EMBL" id="SFK69669.1"/>
    </source>
</evidence>
<evidence type="ECO:0000313" key="3">
    <source>
        <dbReference type="Proteomes" id="UP000199152"/>
    </source>
</evidence>
<dbReference type="PANTHER" id="PTHR11895">
    <property type="entry name" value="TRANSAMIDASE"/>
    <property type="match status" value="1"/>
</dbReference>
<dbReference type="RefSeq" id="WP_091322168.1">
    <property type="nucleotide sequence ID" value="NZ_FOSW01000003.1"/>
</dbReference>
<sequence>MEPFELSLTAAAGEIEARRLSPVELIDSVLARIEATEGALNAYACVTAEPARKAAAQAEQEIAAGRYRGPLHGIPLGVKDLYDTAGVPTTCSSAVRAGNVPDTDAVAVERLVAAGMIPVGKTHTHEFAFGAITPTTRNPWDTGRIPGGSSGGSGAAVASGTCMVGLGSDTAGSIRIPASLCGTVGLKPTYGRASRRGVASLSWSLDHVGPLSRNVVDCALVMNEIAGFDRLDPATVDVPVPDYTSGLDRGIAGLRVGVPSNYYFDRVHEDVAAAVHAAIGVLDGLGAELREVTIPYADEILAAEWGILLPEASAYHQEMLRTKGDLYTEDVRLFLEVGELVLATDYIKALRVRTLMQQAWARMYDDIDVLVTPAMPVAAPEVGATELTWPDGSSEDVTTALVRLTSPGNLTGLPALSLPVGFDAAGLPLGMQVTGRPFDEVTVLRVGTAYEGAVTTVGRIAPVV</sequence>
<protein>
    <submittedName>
        <fullName evidence="2">Aspartyl-tRNA(Asn)/glutamyl-tRNA(Gln) amidotransferase subunit A</fullName>
    </submittedName>
</protein>
<evidence type="ECO:0000259" key="1">
    <source>
        <dbReference type="Pfam" id="PF01425"/>
    </source>
</evidence>
<keyword evidence="3" id="KW-1185">Reference proteome</keyword>
<accession>A0A1I4BNU7</accession>
<dbReference type="GO" id="GO:0016740">
    <property type="term" value="F:transferase activity"/>
    <property type="evidence" value="ECO:0007669"/>
    <property type="project" value="UniProtKB-KW"/>
</dbReference>
<proteinExistence type="predicted"/>
<dbReference type="Gene3D" id="3.90.1300.10">
    <property type="entry name" value="Amidase signature (AS) domain"/>
    <property type="match status" value="1"/>
</dbReference>
<dbReference type="InterPro" id="IPR023631">
    <property type="entry name" value="Amidase_dom"/>
</dbReference>
<name>A0A1I4BNU7_9ACTN</name>
<keyword evidence="2" id="KW-0808">Transferase</keyword>